<evidence type="ECO:0000313" key="4">
    <source>
        <dbReference type="Proteomes" id="UP000054323"/>
    </source>
</evidence>
<evidence type="ECO:0000256" key="1">
    <source>
        <dbReference type="SAM" id="Phobius"/>
    </source>
</evidence>
<protein>
    <submittedName>
        <fullName evidence="2">Uncharacterized protein</fullName>
    </submittedName>
</protein>
<dbReference type="PATRIC" id="fig|2198.3.peg.1013"/>
<feature type="transmembrane region" description="Helical" evidence="1">
    <location>
        <begin position="7"/>
        <end position="25"/>
    </location>
</feature>
<dbReference type="EMBL" id="LGHE01000120">
    <property type="protein sequence ID" value="KUL01156.1"/>
    <property type="molecule type" value="Genomic_DNA"/>
</dbReference>
<keyword evidence="1" id="KW-1133">Transmembrane helix</keyword>
<reference evidence="2" key="1">
    <citation type="journal article" date="2015" name="MBio">
        <title>Genome-resolved metagenomic analysis reveals roles for candidate phyla and other microbial community members in biogeochemical transformations in oil reservoirs.</title>
        <authorList>
            <person name="Hu P."/>
            <person name="Tom L."/>
            <person name="Singh A."/>
            <person name="Thomas B.C."/>
            <person name="Baker B.J."/>
            <person name="Piceno Y.M."/>
            <person name="Andersen G.L."/>
            <person name="Banfield J.F."/>
        </authorList>
    </citation>
    <scope>NUCLEOTIDE SEQUENCE [LARGE SCALE GENOMIC DNA]</scope>
    <source>
        <strain evidence="2">62_101</strain>
        <strain evidence="3">63_41</strain>
    </source>
</reference>
<organism evidence="2 4">
    <name type="scientific">Methanoculleus marisnigri</name>
    <dbReference type="NCBI Taxonomy" id="2198"/>
    <lineage>
        <taxon>Archaea</taxon>
        <taxon>Methanobacteriati</taxon>
        <taxon>Methanobacteriota</taxon>
        <taxon>Stenosarchaea group</taxon>
        <taxon>Methanomicrobia</taxon>
        <taxon>Methanomicrobiales</taxon>
        <taxon>Methanomicrobiaceae</taxon>
        <taxon>Methanoculleus</taxon>
    </lineage>
</organism>
<keyword evidence="1" id="KW-0472">Membrane</keyword>
<name>A0A101GMN3_9EURY</name>
<gene>
    <name evidence="2" type="ORF">XD82_1227</name>
    <name evidence="3" type="ORF">XE10_1139</name>
</gene>
<evidence type="ECO:0000313" key="2">
    <source>
        <dbReference type="EMBL" id="KUK61219.1"/>
    </source>
</evidence>
<dbReference type="EMBL" id="LGGD01000153">
    <property type="protein sequence ID" value="KUK61219.1"/>
    <property type="molecule type" value="Genomic_DNA"/>
</dbReference>
<evidence type="ECO:0000313" key="3">
    <source>
        <dbReference type="EMBL" id="KUL01156.1"/>
    </source>
</evidence>
<dbReference type="Proteomes" id="UP000054598">
    <property type="component" value="Unassembled WGS sequence"/>
</dbReference>
<proteinExistence type="predicted"/>
<reference evidence="4 5" key="2">
    <citation type="journal article" date="2015" name="MBio">
        <title>Genome-Resolved Metagenomic Analysis Reveals Roles for Candidate Phyla and Other Microbial Community Members in Biogeochemical Transformations in Oil Reservoirs.</title>
        <authorList>
            <person name="Hu P."/>
            <person name="Tom L."/>
            <person name="Singh A."/>
            <person name="Thomas B.C."/>
            <person name="Baker B.J."/>
            <person name="Piceno Y.M."/>
            <person name="Andersen G.L."/>
            <person name="Banfield J.F."/>
        </authorList>
    </citation>
    <scope>NUCLEOTIDE SEQUENCE [LARGE SCALE GENOMIC DNA]</scope>
</reference>
<comment type="caution">
    <text evidence="2">The sequence shown here is derived from an EMBL/GenBank/DDBJ whole genome shotgun (WGS) entry which is preliminary data.</text>
</comment>
<dbReference type="Proteomes" id="UP000054323">
    <property type="component" value="Unassembled WGS sequence"/>
</dbReference>
<evidence type="ECO:0000313" key="5">
    <source>
        <dbReference type="Proteomes" id="UP000054598"/>
    </source>
</evidence>
<sequence>MHRYARTLLYGILVFAVYTGISFILGGRVNWILAAATAVGVMIAEFFVVSRRRR</sequence>
<dbReference type="AlphaFoldDB" id="A0A101GMN3"/>
<keyword evidence="1" id="KW-0812">Transmembrane</keyword>
<accession>A0A101GMN3</accession>
<feature type="transmembrane region" description="Helical" evidence="1">
    <location>
        <begin position="31"/>
        <end position="49"/>
    </location>
</feature>